<dbReference type="AlphaFoldDB" id="A0AAV9X8M5"/>
<evidence type="ECO:0000313" key="3">
    <source>
        <dbReference type="Proteomes" id="UP001365542"/>
    </source>
</evidence>
<dbReference type="Proteomes" id="UP001365542">
    <property type="component" value="Unassembled WGS sequence"/>
</dbReference>
<evidence type="ECO:0000256" key="1">
    <source>
        <dbReference type="SAM" id="MobiDB-lite"/>
    </source>
</evidence>
<reference evidence="2 3" key="1">
    <citation type="submission" date="2019-10" db="EMBL/GenBank/DDBJ databases">
        <authorList>
            <person name="Palmer J.M."/>
        </authorList>
    </citation>
    <scope>NUCLEOTIDE SEQUENCE [LARGE SCALE GENOMIC DNA]</scope>
    <source>
        <strain evidence="2 3">TWF694</strain>
    </source>
</reference>
<organism evidence="2 3">
    <name type="scientific">Orbilia ellipsospora</name>
    <dbReference type="NCBI Taxonomy" id="2528407"/>
    <lineage>
        <taxon>Eukaryota</taxon>
        <taxon>Fungi</taxon>
        <taxon>Dikarya</taxon>
        <taxon>Ascomycota</taxon>
        <taxon>Pezizomycotina</taxon>
        <taxon>Orbiliomycetes</taxon>
        <taxon>Orbiliales</taxon>
        <taxon>Orbiliaceae</taxon>
        <taxon>Orbilia</taxon>
    </lineage>
</organism>
<evidence type="ECO:0000313" key="2">
    <source>
        <dbReference type="EMBL" id="KAK6538435.1"/>
    </source>
</evidence>
<feature type="compositionally biased region" description="Basic and acidic residues" evidence="1">
    <location>
        <begin position="68"/>
        <end position="84"/>
    </location>
</feature>
<keyword evidence="3" id="KW-1185">Reference proteome</keyword>
<feature type="region of interest" description="Disordered" evidence="1">
    <location>
        <begin position="68"/>
        <end position="87"/>
    </location>
</feature>
<name>A0AAV9X8M5_9PEZI</name>
<dbReference type="EMBL" id="JAVHJO010000007">
    <property type="protein sequence ID" value="KAK6538435.1"/>
    <property type="molecule type" value="Genomic_DNA"/>
</dbReference>
<sequence>MGWDNYPHSYSSGDSYDHHSDCHYTDLTSTITPPSVTVPAPSGFVGVNDDPDNWEIFVPPDDGPWWWDSDRKRRSAEPEPEPKPEPVAGKYVTAITCTKTYLTKTGTSDIWKTTTKPGATITKTLVMSTKTVLLPILTVTKTTTKITRITSTAPHVFFPSSIFTKTLTAYTDTTTYLTAVTSNLPSPTYYESCGPRNRSPSPGIEFWTAYHIGSDPDGDVHVIFNNGTSHDCCAACHTYSQGGVCIGSVYHALTSWGEQKCVEPPLGHSPCPEFSAKCELIIATSDAPGQCRQRQYSLTQDNPEGLAIVSDGLSCKRFKFSGWLTPAD</sequence>
<comment type="caution">
    <text evidence="2">The sequence shown here is derived from an EMBL/GenBank/DDBJ whole genome shotgun (WGS) entry which is preliminary data.</text>
</comment>
<proteinExistence type="predicted"/>
<gene>
    <name evidence="2" type="ORF">TWF694_010020</name>
</gene>
<accession>A0AAV9X8M5</accession>
<protein>
    <submittedName>
        <fullName evidence="2">Uncharacterized protein</fullName>
    </submittedName>
</protein>